<evidence type="ECO:0000259" key="1">
    <source>
        <dbReference type="PROSITE" id="PS51833"/>
    </source>
</evidence>
<gene>
    <name evidence="2" type="ORF">ENS29_08755</name>
</gene>
<name>A0A7C4RRM0_9BACT</name>
<organism evidence="2">
    <name type="scientific">Desulfatirhabdium butyrativorans</name>
    <dbReference type="NCBI Taxonomy" id="340467"/>
    <lineage>
        <taxon>Bacteria</taxon>
        <taxon>Pseudomonadati</taxon>
        <taxon>Thermodesulfobacteriota</taxon>
        <taxon>Desulfobacteria</taxon>
        <taxon>Desulfobacterales</taxon>
        <taxon>Desulfatirhabdiaceae</taxon>
        <taxon>Desulfatirhabdium</taxon>
    </lineage>
</organism>
<dbReference type="InterPro" id="IPR014408">
    <property type="entry name" value="dGMP_Pdiesterase_EAL/HD-GYP"/>
</dbReference>
<dbReference type="Gene3D" id="1.10.3210.10">
    <property type="entry name" value="Hypothetical protein af1432"/>
    <property type="match status" value="1"/>
</dbReference>
<proteinExistence type="predicted"/>
<dbReference type="InterPro" id="IPR013976">
    <property type="entry name" value="HDOD"/>
</dbReference>
<dbReference type="Pfam" id="PF00563">
    <property type="entry name" value="EAL"/>
    <property type="match status" value="1"/>
</dbReference>
<protein>
    <submittedName>
        <fullName evidence="2">HDOD domain-containing protein</fullName>
    </submittedName>
</protein>
<evidence type="ECO:0000313" key="2">
    <source>
        <dbReference type="EMBL" id="HGU32932.1"/>
    </source>
</evidence>
<dbReference type="PANTHER" id="PTHR33525:SF4">
    <property type="entry name" value="CYCLIC DI-GMP PHOSPHODIESTERASE CDGJ"/>
    <property type="match status" value="1"/>
</dbReference>
<dbReference type="AlphaFoldDB" id="A0A7C4RRM0"/>
<dbReference type="SMART" id="SM00052">
    <property type="entry name" value="EAL"/>
    <property type="match status" value="1"/>
</dbReference>
<dbReference type="PIRSF" id="PIRSF003180">
    <property type="entry name" value="DiGMPpdiest_YuxH"/>
    <property type="match status" value="1"/>
</dbReference>
<dbReference type="InterPro" id="IPR001633">
    <property type="entry name" value="EAL_dom"/>
</dbReference>
<dbReference type="Pfam" id="PF08668">
    <property type="entry name" value="HDOD"/>
    <property type="match status" value="1"/>
</dbReference>
<reference evidence="2" key="1">
    <citation type="journal article" date="2020" name="mSystems">
        <title>Genome- and Community-Level Interaction Insights into Carbon Utilization and Element Cycling Functions of Hydrothermarchaeota in Hydrothermal Sediment.</title>
        <authorList>
            <person name="Zhou Z."/>
            <person name="Liu Y."/>
            <person name="Xu W."/>
            <person name="Pan J."/>
            <person name="Luo Z.H."/>
            <person name="Li M."/>
        </authorList>
    </citation>
    <scope>NUCLEOTIDE SEQUENCE [LARGE SCALE GENOMIC DNA]</scope>
    <source>
        <strain evidence="2">SpSt-477</strain>
    </source>
</reference>
<dbReference type="SUPFAM" id="SSF141868">
    <property type="entry name" value="EAL domain-like"/>
    <property type="match status" value="1"/>
</dbReference>
<dbReference type="PROSITE" id="PS51833">
    <property type="entry name" value="HDOD"/>
    <property type="match status" value="1"/>
</dbReference>
<sequence length="409" mass="46685">MDVYMARQPIFDKNKSVIGYELLFRDGIHACFPKVDTNVATCSVLSQGFLSMDFEKVFQQHKVFINFPDDLLLNRIPLLFPKDHLVIEVLETVHITDALADALQDLASQGYMLALDDFIDDPQWNRFFPWIGIIKIDIRTTPLDRIPEIQSRIGSYPIRLLAEKVETIEEFQQTLDLGFDYFQGYFFCKPETIKTRDIAPLRLPLIQLMAEILKDEIRFDELERIIAHDVSISYKLLRYINSAYFFRGKEISSIRQALLRLGDAGIRRFIPILAMSHVAAGKPSELIRTGVIRAKFCEMLASELAGAGFLAKREIAEWFLMGLLSVIDGIMDEPMQTVLSRIALSSTIRDALLGKRGPMSNGLSLIKAYEAGVWNETFDLASRLDINLDDLPRTYWNAVTWADEFTEGL</sequence>
<dbReference type="SUPFAM" id="SSF109604">
    <property type="entry name" value="HD-domain/PDEase-like"/>
    <property type="match status" value="1"/>
</dbReference>
<comment type="caution">
    <text evidence="2">The sequence shown here is derived from an EMBL/GenBank/DDBJ whole genome shotgun (WGS) entry which is preliminary data.</text>
</comment>
<dbReference type="EMBL" id="DSUH01000206">
    <property type="protein sequence ID" value="HGU32932.1"/>
    <property type="molecule type" value="Genomic_DNA"/>
</dbReference>
<dbReference type="PANTHER" id="PTHR33525">
    <property type="match status" value="1"/>
</dbReference>
<dbReference type="InterPro" id="IPR035919">
    <property type="entry name" value="EAL_sf"/>
</dbReference>
<accession>A0A7C4RRM0</accession>
<feature type="domain" description="HDOD" evidence="1">
    <location>
        <begin position="198"/>
        <end position="390"/>
    </location>
</feature>
<dbReference type="InterPro" id="IPR052340">
    <property type="entry name" value="RNase_Y/CdgJ"/>
</dbReference>
<dbReference type="Gene3D" id="3.20.20.450">
    <property type="entry name" value="EAL domain"/>
    <property type="match status" value="1"/>
</dbReference>